<evidence type="ECO:0000313" key="5">
    <source>
        <dbReference type="EMBL" id="VAW42312.1"/>
    </source>
</evidence>
<dbReference type="InterPro" id="IPR029016">
    <property type="entry name" value="GAF-like_dom_sf"/>
</dbReference>
<accession>A0A3B0VTB7</accession>
<proteinExistence type="predicted"/>
<dbReference type="InterPro" id="IPR000700">
    <property type="entry name" value="PAS-assoc_C"/>
</dbReference>
<dbReference type="Pfam" id="PF08448">
    <property type="entry name" value="PAS_4"/>
    <property type="match status" value="1"/>
</dbReference>
<dbReference type="AlphaFoldDB" id="A0A3B0VTB7"/>
<reference evidence="5" key="1">
    <citation type="submission" date="2018-06" db="EMBL/GenBank/DDBJ databases">
        <authorList>
            <person name="Zhirakovskaya E."/>
        </authorList>
    </citation>
    <scope>NUCLEOTIDE SEQUENCE</scope>
</reference>
<evidence type="ECO:0000259" key="3">
    <source>
        <dbReference type="PROSITE" id="PS50113"/>
    </source>
</evidence>
<dbReference type="EC" id="4.6.1.1" evidence="5"/>
<protein>
    <submittedName>
        <fullName evidence="5">Adenylate cyclase</fullName>
        <ecNumber evidence="5">4.6.1.1</ecNumber>
    </submittedName>
</protein>
<dbReference type="SUPFAM" id="SSF55781">
    <property type="entry name" value="GAF domain-like"/>
    <property type="match status" value="1"/>
</dbReference>
<organism evidence="5">
    <name type="scientific">hydrothermal vent metagenome</name>
    <dbReference type="NCBI Taxonomy" id="652676"/>
    <lineage>
        <taxon>unclassified sequences</taxon>
        <taxon>metagenomes</taxon>
        <taxon>ecological metagenomes</taxon>
    </lineage>
</organism>
<dbReference type="SUPFAM" id="SSF55785">
    <property type="entry name" value="PYP-like sensor domain (PAS domain)"/>
    <property type="match status" value="1"/>
</dbReference>
<feature type="domain" description="PAC" evidence="3">
    <location>
        <begin position="327"/>
        <end position="380"/>
    </location>
</feature>
<dbReference type="InterPro" id="IPR050697">
    <property type="entry name" value="Adenylyl/Guanylyl_Cyclase_3/4"/>
</dbReference>
<dbReference type="PANTHER" id="PTHR43081:SF1">
    <property type="entry name" value="ADENYLATE CYCLASE, TERMINAL-DIFFERENTIATION SPECIFIC"/>
    <property type="match status" value="1"/>
</dbReference>
<dbReference type="EMBL" id="UOEU01000910">
    <property type="protein sequence ID" value="VAW42312.1"/>
    <property type="molecule type" value="Genomic_DNA"/>
</dbReference>
<dbReference type="CDD" id="cd07302">
    <property type="entry name" value="CHD"/>
    <property type="match status" value="1"/>
</dbReference>
<sequence length="585" mass="65501">MNEQPSITQIQTNIRQLKELINNLGSTVNQQHQTLITTRAEIAQRSATQSSDELARLLVHVRRNLEDLERRFEAQQKEQEQLQALQHISGVINSSLDLNEVLGFVMDSIIDLTKAERAILLLKDEETGEQEVQLYRNVDRETIEKSATFEISRSIVKTVAETGEPVATMNAQSDSRFAAQASIISYNLRSILCVPLKIKDEVTGVIYADNRIAAGVFGNTDRDLLASFANQAAVAIDNARLFRQTQDNLIEITEMRDLMDNVFASIASGVITIDNDERIALYNRAAERILGFPDTAVMRETYKSAMNTLGLPVEPLIQDVWTNGGAKNTEVDVAVSKRSGLTSLNLTLTPLRDYDQDTLGVAMVLDDVTEKKRLESVRRYLPPALVDQIRDLDAAQRPQRRIMSVMFADVRGYSTFSEHLDPEKLIQIINGYFTEFVYAINEYQGLTDKFMGDAVMALYNTPLNPQDNHAERAIRTALMIHQKMKPYLAGLPKDRRLHFGIGVHTGEAVAGNVGSSLRKDYSAIGDAVNLSKRIQENAKADEILISSSTYEQVKAWVKVEPLTPIKVKGRQTPEQLYRLVGSSME</sequence>
<evidence type="ECO:0000259" key="2">
    <source>
        <dbReference type="PROSITE" id="PS50112"/>
    </source>
</evidence>
<dbReference type="InterPro" id="IPR013656">
    <property type="entry name" value="PAS_4"/>
</dbReference>
<dbReference type="PROSITE" id="PS50125">
    <property type="entry name" value="GUANYLATE_CYCLASE_2"/>
    <property type="match status" value="1"/>
</dbReference>
<dbReference type="PROSITE" id="PS50112">
    <property type="entry name" value="PAS"/>
    <property type="match status" value="1"/>
</dbReference>
<dbReference type="GO" id="GO:0035556">
    <property type="term" value="P:intracellular signal transduction"/>
    <property type="evidence" value="ECO:0007669"/>
    <property type="project" value="InterPro"/>
</dbReference>
<dbReference type="InterPro" id="IPR029787">
    <property type="entry name" value="Nucleotide_cyclase"/>
</dbReference>
<dbReference type="InterPro" id="IPR003018">
    <property type="entry name" value="GAF"/>
</dbReference>
<feature type="domain" description="PAS" evidence="2">
    <location>
        <begin position="251"/>
        <end position="298"/>
    </location>
</feature>
<dbReference type="GO" id="GO:0006171">
    <property type="term" value="P:cAMP biosynthetic process"/>
    <property type="evidence" value="ECO:0007669"/>
    <property type="project" value="TreeGrafter"/>
</dbReference>
<dbReference type="Gene3D" id="3.30.450.20">
    <property type="entry name" value="PAS domain"/>
    <property type="match status" value="1"/>
</dbReference>
<dbReference type="Gene3D" id="3.30.450.40">
    <property type="match status" value="1"/>
</dbReference>
<dbReference type="Gene3D" id="3.30.70.1230">
    <property type="entry name" value="Nucleotide cyclase"/>
    <property type="match status" value="1"/>
</dbReference>
<dbReference type="Pfam" id="PF01590">
    <property type="entry name" value="GAF"/>
    <property type="match status" value="1"/>
</dbReference>
<name>A0A3B0VTB7_9ZZZZ</name>
<feature type="domain" description="Guanylate cyclase" evidence="4">
    <location>
        <begin position="404"/>
        <end position="535"/>
    </location>
</feature>
<keyword evidence="5" id="KW-0456">Lyase</keyword>
<dbReference type="SUPFAM" id="SSF55073">
    <property type="entry name" value="Nucleotide cyclase"/>
    <property type="match status" value="1"/>
</dbReference>
<dbReference type="InterPro" id="IPR000014">
    <property type="entry name" value="PAS"/>
</dbReference>
<gene>
    <name evidence="5" type="ORF">MNBD_CHLOROFLEXI01-1799</name>
</gene>
<keyword evidence="1" id="KW-0175">Coiled coil</keyword>
<evidence type="ECO:0000259" key="4">
    <source>
        <dbReference type="PROSITE" id="PS50125"/>
    </source>
</evidence>
<dbReference type="SMART" id="SM00044">
    <property type="entry name" value="CYCc"/>
    <property type="match status" value="1"/>
</dbReference>
<dbReference type="InterPro" id="IPR035965">
    <property type="entry name" value="PAS-like_dom_sf"/>
</dbReference>
<dbReference type="GO" id="GO:0004016">
    <property type="term" value="F:adenylate cyclase activity"/>
    <property type="evidence" value="ECO:0007669"/>
    <property type="project" value="UniProtKB-EC"/>
</dbReference>
<dbReference type="InterPro" id="IPR001054">
    <property type="entry name" value="A/G_cyclase"/>
</dbReference>
<dbReference type="Pfam" id="PF00211">
    <property type="entry name" value="Guanylate_cyc"/>
    <property type="match status" value="1"/>
</dbReference>
<dbReference type="PROSITE" id="PS50113">
    <property type="entry name" value="PAC"/>
    <property type="match status" value="1"/>
</dbReference>
<feature type="coiled-coil region" evidence="1">
    <location>
        <begin position="51"/>
        <end position="85"/>
    </location>
</feature>
<dbReference type="SMART" id="SM00065">
    <property type="entry name" value="GAF"/>
    <property type="match status" value="1"/>
</dbReference>
<dbReference type="PANTHER" id="PTHR43081">
    <property type="entry name" value="ADENYLATE CYCLASE, TERMINAL-DIFFERENTIATION SPECIFIC-RELATED"/>
    <property type="match status" value="1"/>
</dbReference>
<dbReference type="NCBIfam" id="TIGR00229">
    <property type="entry name" value="sensory_box"/>
    <property type="match status" value="1"/>
</dbReference>
<evidence type="ECO:0000256" key="1">
    <source>
        <dbReference type="SAM" id="Coils"/>
    </source>
</evidence>